<accession>R0KS06</accession>
<protein>
    <submittedName>
        <fullName evidence="1">Uncharacterized protein</fullName>
    </submittedName>
</protein>
<keyword evidence="2" id="KW-1185">Reference proteome</keyword>
<dbReference type="EMBL" id="KB744088">
    <property type="protein sequence ID" value="EOA96048.1"/>
    <property type="molecule type" value="Genomic_DNA"/>
</dbReference>
<reference evidence="2" key="1">
    <citation type="journal article" date="2013" name="Nat. Genet.">
        <title>The duck genome and transcriptome provide insight into an avian influenza virus reservoir species.</title>
        <authorList>
            <person name="Huang Y."/>
            <person name="Li Y."/>
            <person name="Burt D.W."/>
            <person name="Chen H."/>
            <person name="Zhang Y."/>
            <person name="Qian W."/>
            <person name="Kim H."/>
            <person name="Gan S."/>
            <person name="Zhao Y."/>
            <person name="Li J."/>
            <person name="Yi K."/>
            <person name="Feng H."/>
            <person name="Zhu P."/>
            <person name="Li B."/>
            <person name="Liu Q."/>
            <person name="Fairley S."/>
            <person name="Magor K.E."/>
            <person name="Du Z."/>
            <person name="Hu X."/>
            <person name="Goodman L."/>
            <person name="Tafer H."/>
            <person name="Vignal A."/>
            <person name="Lee T."/>
            <person name="Kim K.W."/>
            <person name="Sheng Z."/>
            <person name="An Y."/>
            <person name="Searle S."/>
            <person name="Herrero J."/>
            <person name="Groenen M.A."/>
            <person name="Crooijmans R.P."/>
            <person name="Faraut T."/>
            <person name="Cai Q."/>
            <person name="Webster R.G."/>
            <person name="Aldridge J.R."/>
            <person name="Warren W.C."/>
            <person name="Bartschat S."/>
            <person name="Kehr S."/>
            <person name="Marz M."/>
            <person name="Stadler P.F."/>
            <person name="Smith J."/>
            <person name="Kraus R.H."/>
            <person name="Zhao Y."/>
            <person name="Ren L."/>
            <person name="Fei J."/>
            <person name="Morisson M."/>
            <person name="Kaiser P."/>
            <person name="Griffin D.K."/>
            <person name="Rao M."/>
            <person name="Pitel F."/>
            <person name="Wang J."/>
            <person name="Li N."/>
        </authorList>
    </citation>
    <scope>NUCLEOTIDE SEQUENCE [LARGE SCALE GENOMIC DNA]</scope>
</reference>
<dbReference type="AlphaFoldDB" id="R0KS06"/>
<name>R0KS06_ANAPL</name>
<proteinExistence type="predicted"/>
<organism evidence="1 2">
    <name type="scientific">Anas platyrhynchos</name>
    <name type="common">Mallard</name>
    <name type="synonym">Anas boschas</name>
    <dbReference type="NCBI Taxonomy" id="8839"/>
    <lineage>
        <taxon>Eukaryota</taxon>
        <taxon>Metazoa</taxon>
        <taxon>Chordata</taxon>
        <taxon>Craniata</taxon>
        <taxon>Vertebrata</taxon>
        <taxon>Euteleostomi</taxon>
        <taxon>Archelosauria</taxon>
        <taxon>Archosauria</taxon>
        <taxon>Dinosauria</taxon>
        <taxon>Saurischia</taxon>
        <taxon>Theropoda</taxon>
        <taxon>Coelurosauria</taxon>
        <taxon>Aves</taxon>
        <taxon>Neognathae</taxon>
        <taxon>Galloanserae</taxon>
        <taxon>Anseriformes</taxon>
        <taxon>Anatidae</taxon>
        <taxon>Anatinae</taxon>
        <taxon>Anas</taxon>
    </lineage>
</organism>
<evidence type="ECO:0000313" key="1">
    <source>
        <dbReference type="EMBL" id="EOA96048.1"/>
    </source>
</evidence>
<sequence>MIALHLHPKKQGRPTKYKFIRNSPLGQQYRNRSTANSERKQLILSSQSLQHQVCHPYLVEERRGAQQFCSSPKLDNHPTPPYDLPAPDVLGLAMPGLFSNYSCAVTRGSLAANEYILLVHIMEKKGGFSSEVGSEDKDFPALFLRPCINSRDITAQKRGTRPKLLSPDRNSASVSSAVLEITGMNEEN</sequence>
<evidence type="ECO:0000313" key="2">
    <source>
        <dbReference type="Proteomes" id="UP000296049"/>
    </source>
</evidence>
<gene>
    <name evidence="1" type="ORF">Anapl_03870</name>
</gene>
<dbReference type="Proteomes" id="UP000296049">
    <property type="component" value="Unassembled WGS sequence"/>
</dbReference>